<comment type="caution">
    <text evidence="3">The sequence shown here is derived from an EMBL/GenBank/DDBJ whole genome shotgun (WGS) entry which is preliminary data.</text>
</comment>
<dbReference type="InterPro" id="IPR012429">
    <property type="entry name" value="HGSNAT_cat"/>
</dbReference>
<reference evidence="3 4" key="1">
    <citation type="submission" date="2019-07" db="EMBL/GenBank/DDBJ databases">
        <title>Genomic Encyclopedia of Archaeal and Bacterial Type Strains, Phase II (KMG-II): from individual species to whole genera.</title>
        <authorList>
            <person name="Goeker M."/>
        </authorList>
    </citation>
    <scope>NUCLEOTIDE SEQUENCE [LARGE SCALE GENOMIC DNA]</scope>
    <source>
        <strain evidence="3 4">ATCC BAA-252</strain>
    </source>
</reference>
<dbReference type="OrthoDB" id="9807591at2"/>
<feature type="transmembrane region" description="Helical" evidence="1">
    <location>
        <begin position="110"/>
        <end position="129"/>
    </location>
</feature>
<sequence>MANGVRYARIGRLDQHFGRRFRKLDITSLSKPSGLSRIFALDAARGVAICAMIAYHFSWDLSWFSFVTWPVANGWSWRVFAGCIAGSFLFLAGISLALAHGDGIRWPSFWRREATIALAAAGVSLATYVTFGSSFVRFGILHAIAASCLIALPFTRLPAPASAVAALLFATAPVWLSNPAFDGALWVWTGLGEPGFGSVDYVPIAPWTAATLAGVSAAKFLIAFNVPARMQQWNPGGPLASILRLFGQRSLLIYLIHQPILFGLVWSADAVGLAPDRTGPAFVENCRISCEAVQGPGSDCAGACACTLDGLRQNGLWDPLTKTPNDAGLRQQMNQTYALCLADPTVFDSNTASN</sequence>
<gene>
    <name evidence="3" type="ORF">JM93_01007</name>
</gene>
<evidence type="ECO:0000313" key="4">
    <source>
        <dbReference type="Proteomes" id="UP000320593"/>
    </source>
</evidence>
<accession>A0A562T8X0</accession>
<keyword evidence="1" id="KW-0472">Membrane</keyword>
<keyword evidence="4" id="KW-1185">Reference proteome</keyword>
<feature type="transmembrane region" description="Helical" evidence="1">
    <location>
        <begin position="135"/>
        <end position="154"/>
    </location>
</feature>
<feature type="transmembrane region" description="Helical" evidence="1">
    <location>
        <begin position="161"/>
        <end position="181"/>
    </location>
</feature>
<dbReference type="Proteomes" id="UP000320593">
    <property type="component" value="Unassembled WGS sequence"/>
</dbReference>
<dbReference type="Pfam" id="PF07786">
    <property type="entry name" value="HGSNAT_cat"/>
    <property type="match status" value="1"/>
</dbReference>
<dbReference type="EMBL" id="VLLF01000002">
    <property type="protein sequence ID" value="TWI90031.1"/>
    <property type="molecule type" value="Genomic_DNA"/>
</dbReference>
<evidence type="ECO:0000313" key="3">
    <source>
        <dbReference type="EMBL" id="TWI90031.1"/>
    </source>
</evidence>
<evidence type="ECO:0000259" key="2">
    <source>
        <dbReference type="Pfam" id="PF07786"/>
    </source>
</evidence>
<protein>
    <submittedName>
        <fullName evidence="3">Putative membrane protein</fullName>
    </submittedName>
</protein>
<keyword evidence="1" id="KW-0812">Transmembrane</keyword>
<feature type="transmembrane region" description="Helical" evidence="1">
    <location>
        <begin position="77"/>
        <end position="98"/>
    </location>
</feature>
<keyword evidence="1" id="KW-1133">Transmembrane helix</keyword>
<dbReference type="AlphaFoldDB" id="A0A562T8X0"/>
<name>A0A562T8X0_9HYPH</name>
<feature type="transmembrane region" description="Helical" evidence="1">
    <location>
        <begin position="201"/>
        <end position="222"/>
    </location>
</feature>
<proteinExistence type="predicted"/>
<evidence type="ECO:0000256" key="1">
    <source>
        <dbReference type="SAM" id="Phobius"/>
    </source>
</evidence>
<organism evidence="3 4">
    <name type="scientific">Roseibium hamelinense</name>
    <dbReference type="NCBI Taxonomy" id="150831"/>
    <lineage>
        <taxon>Bacteria</taxon>
        <taxon>Pseudomonadati</taxon>
        <taxon>Pseudomonadota</taxon>
        <taxon>Alphaproteobacteria</taxon>
        <taxon>Hyphomicrobiales</taxon>
        <taxon>Stappiaceae</taxon>
        <taxon>Roseibium</taxon>
    </lineage>
</organism>
<feature type="domain" description="Heparan-alpha-glucosaminide N-acetyltransferase catalytic" evidence="2">
    <location>
        <begin position="37"/>
        <end position="259"/>
    </location>
</feature>